<dbReference type="Gene3D" id="3.30.2380.10">
    <property type="entry name" value="CGI121/TPRKB"/>
    <property type="match status" value="1"/>
</dbReference>
<organism evidence="9 10">
    <name type="scientific">Trichoderma asperellum</name>
    <name type="common">Filamentous fungus</name>
    <dbReference type="NCBI Taxonomy" id="101201"/>
    <lineage>
        <taxon>Eukaryota</taxon>
        <taxon>Fungi</taxon>
        <taxon>Dikarya</taxon>
        <taxon>Ascomycota</taxon>
        <taxon>Pezizomycotina</taxon>
        <taxon>Sordariomycetes</taxon>
        <taxon>Hypocreomycetidae</taxon>
        <taxon>Hypocreales</taxon>
        <taxon>Hypocreaceae</taxon>
        <taxon>Trichoderma</taxon>
    </lineage>
</organism>
<evidence type="ECO:0000256" key="1">
    <source>
        <dbReference type="ARBA" id="ARBA00004123"/>
    </source>
</evidence>
<dbReference type="SUPFAM" id="SSF143870">
    <property type="entry name" value="PF0523-like"/>
    <property type="match status" value="1"/>
</dbReference>
<keyword evidence="5" id="KW-0819">tRNA processing</keyword>
<dbReference type="EMBL" id="BLZH01000003">
    <property type="protein sequence ID" value="GFP54333.1"/>
    <property type="molecule type" value="Genomic_DNA"/>
</dbReference>
<name>A0A6V8QV51_TRIAP</name>
<dbReference type="AlphaFoldDB" id="A0A6V8QV51"/>
<evidence type="ECO:0000256" key="5">
    <source>
        <dbReference type="ARBA" id="ARBA00022694"/>
    </source>
</evidence>
<comment type="subcellular location">
    <subcellularLocation>
        <location evidence="1">Nucleus</location>
    </subcellularLocation>
</comment>
<dbReference type="PANTHER" id="PTHR15840:SF10">
    <property type="entry name" value="EKC_KEOPS COMPLEX SUBUNIT TPRKB"/>
    <property type="match status" value="1"/>
</dbReference>
<comment type="similarity">
    <text evidence="2 8">Belongs to the CGI121/TPRKB family.</text>
</comment>
<evidence type="ECO:0000313" key="9">
    <source>
        <dbReference type="EMBL" id="GFP54333.1"/>
    </source>
</evidence>
<dbReference type="GO" id="GO:0000408">
    <property type="term" value="C:EKC/KEOPS complex"/>
    <property type="evidence" value="ECO:0007669"/>
    <property type="project" value="TreeGrafter"/>
</dbReference>
<evidence type="ECO:0000256" key="6">
    <source>
        <dbReference type="ARBA" id="ARBA00023242"/>
    </source>
</evidence>
<comment type="function">
    <text evidence="7">Component of the EKC/KEOPS complex that is required for the formation of a threonylcarbamoyl group on adenosine at position 37 (t(6)A37) in tRNAs that read codons beginning with adenine. The complex is probably involved in the transfer of the threonylcarbamoyl moiety of threonylcarbamoyl-AMP (TC-AMP) to the N6 group of A37. CGI121 acts as an allosteric effector that regulates the t(6)A activity of the complex. The EKC/KEOPS complex also promotes both telomere uncapping and telomere elongation. The complex is required for efficient recruitment of transcriptional coactivators. CGI121 is not required for tRNA modification.</text>
</comment>
<accession>A0A6V8QV51</accession>
<dbReference type="InterPro" id="IPR036504">
    <property type="entry name" value="CGI121/TPRKB_sf"/>
</dbReference>
<dbReference type="Pfam" id="PF08617">
    <property type="entry name" value="CGI-121"/>
    <property type="match status" value="1"/>
</dbReference>
<proteinExistence type="inferred from homology"/>
<dbReference type="Proteomes" id="UP000517252">
    <property type="component" value="Unassembled WGS sequence"/>
</dbReference>
<dbReference type="OrthoDB" id="329139at2759"/>
<evidence type="ECO:0000256" key="8">
    <source>
        <dbReference type="RuleBase" id="RU004398"/>
    </source>
</evidence>
<keyword evidence="6 8" id="KW-0539">Nucleus</keyword>
<dbReference type="GO" id="GO:0002949">
    <property type="term" value="P:tRNA threonylcarbamoyladenosine modification"/>
    <property type="evidence" value="ECO:0007669"/>
    <property type="project" value="TreeGrafter"/>
</dbReference>
<dbReference type="InterPro" id="IPR013926">
    <property type="entry name" value="CGI121/TPRKB"/>
</dbReference>
<sequence>MSLETVVLEHVPSSYKVYLALFRNVRNSGFLHQQLLARNADFEYAFIDASTIVSRVHLLSAVFKAVNNSVNGALKTPNVHSETVVSLSASNNISEAYRRFGVSPSTTDLFVVKITFPSDSSPAPALADAISQHLKDNVEGDIVPPTDETISSISDVKAIRKNYKLNGLAWLDTIKDEVVKREEIEKLVLSVVTGRFVLGGSVFTTVLGAS</sequence>
<evidence type="ECO:0000256" key="7">
    <source>
        <dbReference type="ARBA" id="ARBA00025043"/>
    </source>
</evidence>
<protein>
    <recommendedName>
        <fullName evidence="4">EKC/KEOPS complex subunit CGI121</fullName>
    </recommendedName>
    <alternativeName>
        <fullName evidence="3">EKC/KEOPS complex subunit cgi121</fullName>
    </alternativeName>
</protein>
<gene>
    <name evidence="9" type="ORF">TASIC1_0003071200</name>
</gene>
<evidence type="ECO:0000256" key="3">
    <source>
        <dbReference type="ARBA" id="ARBA00015316"/>
    </source>
</evidence>
<evidence type="ECO:0000256" key="2">
    <source>
        <dbReference type="ARBA" id="ARBA00005546"/>
    </source>
</evidence>
<comment type="caution">
    <text evidence="9">The sequence shown here is derived from an EMBL/GenBank/DDBJ whole genome shotgun (WGS) entry which is preliminary data.</text>
</comment>
<dbReference type="GO" id="GO:0005634">
    <property type="term" value="C:nucleus"/>
    <property type="evidence" value="ECO:0007669"/>
    <property type="project" value="UniProtKB-SubCell"/>
</dbReference>
<dbReference type="GO" id="GO:0005829">
    <property type="term" value="C:cytosol"/>
    <property type="evidence" value="ECO:0007669"/>
    <property type="project" value="TreeGrafter"/>
</dbReference>
<evidence type="ECO:0000256" key="4">
    <source>
        <dbReference type="ARBA" id="ARBA00016009"/>
    </source>
</evidence>
<evidence type="ECO:0000313" key="10">
    <source>
        <dbReference type="Proteomes" id="UP000517252"/>
    </source>
</evidence>
<reference evidence="9 10" key="1">
    <citation type="submission" date="2020-07" db="EMBL/GenBank/DDBJ databases">
        <title>Trichoderma asperellum IC-1 whole genome shotgun sequence.</title>
        <authorList>
            <person name="Kanamasa S."/>
            <person name="Takahashi H."/>
        </authorList>
    </citation>
    <scope>NUCLEOTIDE SEQUENCE [LARGE SCALE GENOMIC DNA]</scope>
    <source>
        <strain evidence="9 10">IC-1</strain>
    </source>
</reference>
<dbReference type="PANTHER" id="PTHR15840">
    <property type="entry name" value="CGI-121 FAMILY MEMBER"/>
    <property type="match status" value="1"/>
</dbReference>